<evidence type="ECO:0000256" key="10">
    <source>
        <dbReference type="ARBA" id="ARBA00030772"/>
    </source>
</evidence>
<comment type="caution">
    <text evidence="11">The sequence shown here is derived from an EMBL/GenBank/DDBJ whole genome shotgun (WGS) entry which is preliminary data.</text>
</comment>
<keyword evidence="8" id="KW-0653">Protein transport</keyword>
<comment type="similarity">
    <text evidence="2">Belongs to the GSP N family.</text>
</comment>
<evidence type="ECO:0000313" key="12">
    <source>
        <dbReference type="Proteomes" id="UP000031572"/>
    </source>
</evidence>
<reference evidence="11 12" key="1">
    <citation type="submission" date="2014-12" db="EMBL/GenBank/DDBJ databases">
        <title>Denitrispirillum autotrophicum gen. nov., sp. nov., Denitrifying, Facultatively Autotrophic Bacteria Isolated from Rice Paddy Soil.</title>
        <authorList>
            <person name="Ishii S."/>
            <person name="Ashida N."/>
            <person name="Ohno H."/>
            <person name="Otsuka S."/>
            <person name="Yokota A."/>
            <person name="Senoo K."/>
        </authorList>
    </citation>
    <scope>NUCLEOTIDE SEQUENCE [LARGE SCALE GENOMIC DNA]</scope>
    <source>
        <strain evidence="11 12">TSA66</strain>
    </source>
</reference>
<keyword evidence="9" id="KW-0472">Membrane</keyword>
<evidence type="ECO:0000256" key="1">
    <source>
        <dbReference type="ARBA" id="ARBA00004533"/>
    </source>
</evidence>
<evidence type="ECO:0000256" key="4">
    <source>
        <dbReference type="ARBA" id="ARBA00022448"/>
    </source>
</evidence>
<keyword evidence="5" id="KW-1003">Cell membrane</keyword>
<dbReference type="RefSeq" id="WP_040041596.1">
    <property type="nucleotide sequence ID" value="NZ_JWJG01000028.1"/>
</dbReference>
<dbReference type="InterPro" id="IPR022792">
    <property type="entry name" value="T2SS_protein-GspN"/>
</dbReference>
<evidence type="ECO:0000256" key="5">
    <source>
        <dbReference type="ARBA" id="ARBA00022475"/>
    </source>
</evidence>
<keyword evidence="4" id="KW-0813">Transport</keyword>
<organism evidence="11 12">
    <name type="scientific">Noviherbaspirillum autotrophicum</name>
    <dbReference type="NCBI Taxonomy" id="709839"/>
    <lineage>
        <taxon>Bacteria</taxon>
        <taxon>Pseudomonadati</taxon>
        <taxon>Pseudomonadota</taxon>
        <taxon>Betaproteobacteria</taxon>
        <taxon>Burkholderiales</taxon>
        <taxon>Oxalobacteraceae</taxon>
        <taxon>Noviherbaspirillum</taxon>
    </lineage>
</organism>
<evidence type="ECO:0000256" key="9">
    <source>
        <dbReference type="ARBA" id="ARBA00023136"/>
    </source>
</evidence>
<dbReference type="Proteomes" id="UP000031572">
    <property type="component" value="Unassembled WGS sequence"/>
</dbReference>
<evidence type="ECO:0000256" key="2">
    <source>
        <dbReference type="ARBA" id="ARBA00007208"/>
    </source>
</evidence>
<dbReference type="STRING" id="709839.TSA66_22490"/>
<comment type="subcellular location">
    <subcellularLocation>
        <location evidence="1">Cell inner membrane</location>
    </subcellularLocation>
</comment>
<evidence type="ECO:0000256" key="6">
    <source>
        <dbReference type="ARBA" id="ARBA00022519"/>
    </source>
</evidence>
<evidence type="ECO:0000256" key="7">
    <source>
        <dbReference type="ARBA" id="ARBA00022692"/>
    </source>
</evidence>
<dbReference type="GO" id="GO:0015628">
    <property type="term" value="P:protein secretion by the type II secretion system"/>
    <property type="evidence" value="ECO:0007669"/>
    <property type="project" value="InterPro"/>
</dbReference>
<protein>
    <recommendedName>
        <fullName evidence="3">Type II secretion system protein N</fullName>
    </recommendedName>
    <alternativeName>
        <fullName evidence="10">General secretion pathway protein N</fullName>
    </alternativeName>
</protein>
<evidence type="ECO:0000256" key="3">
    <source>
        <dbReference type="ARBA" id="ARBA00021563"/>
    </source>
</evidence>
<accession>A0A0C2BNY2</accession>
<dbReference type="EMBL" id="JWJG01000028">
    <property type="protein sequence ID" value="KIF82965.1"/>
    <property type="molecule type" value="Genomic_DNA"/>
</dbReference>
<dbReference type="Pfam" id="PF01203">
    <property type="entry name" value="T2SSN"/>
    <property type="match status" value="1"/>
</dbReference>
<evidence type="ECO:0000313" key="11">
    <source>
        <dbReference type="EMBL" id="KIF82965.1"/>
    </source>
</evidence>
<keyword evidence="7" id="KW-0812">Transmembrane</keyword>
<gene>
    <name evidence="11" type="ORF">TSA66_22490</name>
</gene>
<evidence type="ECO:0000256" key="8">
    <source>
        <dbReference type="ARBA" id="ARBA00022927"/>
    </source>
</evidence>
<dbReference type="GO" id="GO:0005886">
    <property type="term" value="C:plasma membrane"/>
    <property type="evidence" value="ECO:0007669"/>
    <property type="project" value="UniProtKB-SubCell"/>
</dbReference>
<proteinExistence type="inferred from homology"/>
<sequence length="257" mass="28034">MRRLVIWLLAGIVTVALTFIAFCPAAWMATLLEKQTGGRLTLGDPQGTVWRGSAFIGGAPSGNDPVTPLLPGRFSWRLSPMVLLGQVDLDLENKAALAQPLKITGTWYQWLVSADSVYLPAERLAGLGAPLNTIRPSGEMRLLWTPLQVMRQGNIVNVNGTMTLQMDDIASRLSPIKPLGAYQMIMDWHGAQAQLTLKTIKGPMLLSGGGTLANGRLQFSGKAEAEEGQEERLANLLNLLGQRRREGDKYVIALEFK</sequence>
<keyword evidence="12" id="KW-1185">Reference proteome</keyword>
<dbReference type="GO" id="GO:0015627">
    <property type="term" value="C:type II protein secretion system complex"/>
    <property type="evidence" value="ECO:0007669"/>
    <property type="project" value="InterPro"/>
</dbReference>
<dbReference type="AlphaFoldDB" id="A0A0C2BNY2"/>
<name>A0A0C2BNY2_9BURK</name>
<keyword evidence="6" id="KW-0997">Cell inner membrane</keyword>
<dbReference type="OrthoDB" id="8772682at2"/>